<keyword evidence="10" id="KW-1185">Reference proteome</keyword>
<reference evidence="9 10" key="1">
    <citation type="submission" date="2023-04" db="EMBL/GenBank/DDBJ databases">
        <title>Genome of Basidiobolus ranarum AG-B5.</title>
        <authorList>
            <person name="Stajich J.E."/>
            <person name="Carter-House D."/>
            <person name="Gryganskyi A."/>
        </authorList>
    </citation>
    <scope>NUCLEOTIDE SEQUENCE [LARGE SCALE GENOMIC DNA]</scope>
    <source>
        <strain evidence="9 10">AG-B5</strain>
    </source>
</reference>
<dbReference type="PANTHER" id="PTHR11002">
    <property type="entry name" value="CARBONIC ANHYDRASE"/>
    <property type="match status" value="1"/>
</dbReference>
<accession>A0ABR2W2W7</accession>
<dbReference type="EC" id="4.2.1.1" evidence="3 8"/>
<name>A0ABR2W2W7_9FUNG</name>
<dbReference type="SUPFAM" id="SSF53056">
    <property type="entry name" value="beta-carbonic anhydrase, cab"/>
    <property type="match status" value="1"/>
</dbReference>
<comment type="catalytic activity">
    <reaction evidence="7 8">
        <text>hydrogencarbonate + H(+) = CO2 + H2O</text>
        <dbReference type="Rhea" id="RHEA:10748"/>
        <dbReference type="ChEBI" id="CHEBI:15377"/>
        <dbReference type="ChEBI" id="CHEBI:15378"/>
        <dbReference type="ChEBI" id="CHEBI:16526"/>
        <dbReference type="ChEBI" id="CHEBI:17544"/>
        <dbReference type="EC" id="4.2.1.1"/>
    </reaction>
</comment>
<evidence type="ECO:0000313" key="9">
    <source>
        <dbReference type="EMBL" id="KAK9717442.1"/>
    </source>
</evidence>
<dbReference type="Gene3D" id="3.40.1050.10">
    <property type="entry name" value="Carbonic anhydrase"/>
    <property type="match status" value="1"/>
</dbReference>
<comment type="caution">
    <text evidence="9">The sequence shown here is derived from an EMBL/GenBank/DDBJ whole genome shotgun (WGS) entry which is preliminary data.</text>
</comment>
<dbReference type="PANTHER" id="PTHR11002:SF76">
    <property type="entry name" value="CARBONIC ANHYDRASE"/>
    <property type="match status" value="1"/>
</dbReference>
<evidence type="ECO:0000256" key="5">
    <source>
        <dbReference type="ARBA" id="ARBA00022833"/>
    </source>
</evidence>
<dbReference type="InterPro" id="IPR036874">
    <property type="entry name" value="Carbonic_anhydrase_sf"/>
</dbReference>
<dbReference type="Pfam" id="PF00484">
    <property type="entry name" value="Pro_CA"/>
    <property type="match status" value="1"/>
</dbReference>
<comment type="similarity">
    <text evidence="2 8">Belongs to the beta-class carbonic anhydrase family.</text>
</comment>
<keyword evidence="6 8" id="KW-0456">Lyase</keyword>
<protein>
    <recommendedName>
        <fullName evidence="3 8">Carbonic anhydrase</fullName>
        <ecNumber evidence="3 8">4.2.1.1</ecNumber>
    </recommendedName>
    <alternativeName>
        <fullName evidence="8">Carbonate dehydratase</fullName>
    </alternativeName>
</protein>
<evidence type="ECO:0000256" key="2">
    <source>
        <dbReference type="ARBA" id="ARBA00006217"/>
    </source>
</evidence>
<evidence type="ECO:0000256" key="4">
    <source>
        <dbReference type="ARBA" id="ARBA00022723"/>
    </source>
</evidence>
<evidence type="ECO:0000313" key="10">
    <source>
        <dbReference type="Proteomes" id="UP001479436"/>
    </source>
</evidence>
<keyword evidence="5 8" id="KW-0862">Zinc</keyword>
<organism evidence="9 10">
    <name type="scientific">Basidiobolus ranarum</name>
    <dbReference type="NCBI Taxonomy" id="34480"/>
    <lineage>
        <taxon>Eukaryota</taxon>
        <taxon>Fungi</taxon>
        <taxon>Fungi incertae sedis</taxon>
        <taxon>Zoopagomycota</taxon>
        <taxon>Entomophthoromycotina</taxon>
        <taxon>Basidiobolomycetes</taxon>
        <taxon>Basidiobolales</taxon>
        <taxon>Basidiobolaceae</taxon>
        <taxon>Basidiobolus</taxon>
    </lineage>
</organism>
<evidence type="ECO:0000256" key="7">
    <source>
        <dbReference type="ARBA" id="ARBA00048348"/>
    </source>
</evidence>
<proteinExistence type="inferred from homology"/>
<evidence type="ECO:0000256" key="3">
    <source>
        <dbReference type="ARBA" id="ARBA00012925"/>
    </source>
</evidence>
<keyword evidence="4" id="KW-0479">Metal-binding</keyword>
<comment type="function">
    <text evidence="8">Reversible hydration of carbon dioxide.</text>
</comment>
<evidence type="ECO:0000256" key="6">
    <source>
        <dbReference type="ARBA" id="ARBA00023239"/>
    </source>
</evidence>
<sequence>MLNAYHPESAVHDCQAKKACLSSLLQKNREWSASIQALQKDFFIKSAQGQTPGILWFGKIKLGDRIMMMSETSTFDKLGCSDSRVPPEMIVQCDPGDMFVHRNIANVCLSEDLNCMSVIQYAVEVLKVKHVIVCGHYGCGGVRAAIENHSYGLIDNWLDRIKDMISGSKHLKNIKDAQLYEDLVVELNVAKSIHNITQTSFFQKAWQNGQSLSIHGFCYDLRSGILNDLDMDFDNHNQTMPPEQIKHLLGRKSSVKH</sequence>
<dbReference type="InterPro" id="IPR015892">
    <property type="entry name" value="Carbonic_anhydrase_CS"/>
</dbReference>
<dbReference type="Proteomes" id="UP001479436">
    <property type="component" value="Unassembled WGS sequence"/>
</dbReference>
<dbReference type="CDD" id="cd00883">
    <property type="entry name" value="beta_CA_cladeA"/>
    <property type="match status" value="1"/>
</dbReference>
<evidence type="ECO:0000256" key="8">
    <source>
        <dbReference type="RuleBase" id="RU003956"/>
    </source>
</evidence>
<dbReference type="EMBL" id="JASJQH010007142">
    <property type="protein sequence ID" value="KAK9717442.1"/>
    <property type="molecule type" value="Genomic_DNA"/>
</dbReference>
<dbReference type="SMART" id="SM00947">
    <property type="entry name" value="Pro_CA"/>
    <property type="match status" value="1"/>
</dbReference>
<gene>
    <name evidence="9" type="ORF">K7432_006199</name>
</gene>
<evidence type="ECO:0000256" key="1">
    <source>
        <dbReference type="ARBA" id="ARBA00001947"/>
    </source>
</evidence>
<dbReference type="PROSITE" id="PS00705">
    <property type="entry name" value="PROK_CO2_ANHYDRASE_2"/>
    <property type="match status" value="1"/>
</dbReference>
<dbReference type="InterPro" id="IPR001765">
    <property type="entry name" value="Carbonic_anhydrase"/>
</dbReference>
<comment type="cofactor">
    <cofactor evidence="1">
        <name>Zn(2+)</name>
        <dbReference type="ChEBI" id="CHEBI:29105"/>
    </cofactor>
</comment>
<dbReference type="PROSITE" id="PS00704">
    <property type="entry name" value="PROK_CO2_ANHYDRASE_1"/>
    <property type="match status" value="1"/>
</dbReference>